<feature type="transmembrane region" description="Helical" evidence="6">
    <location>
        <begin position="170"/>
        <end position="190"/>
    </location>
</feature>
<proteinExistence type="predicted"/>
<sequence>MTIKQALLHNTGWKMVAMLFTFLNNLFIVKLLGITQSASLFYAIAIFTFLGTIFKGSLENGIIFYASQNPASKKLLLQLVGVVTVVQIILVYVVLKYFISVAANFQIALATIFIVSNITLFYITSFFQVAKMFLSVNLISCVFTFLQTILLIVCLFKLPLGFAISPDQNIVLGILAITSLLQVLTLLFYYVNKVPFENSTTQSITSLQKVVTFSLTNYVCAILLFLIMRADLYFVEKYCDTNTLSNYIQASKIGQLLLVFPGLLGGVIFPYAATDDQTLQPKINGLIRLITLVFLIGFVMSYFVGNTVFTWLLGDGFGLMNHIFLLSFIGIYSLTISILLISFYEGVNKQRIIIIANSCTLLILLLGDYFLVKKYGFALAAIIFSVSNFIGLCILLNEYKKMNSLHFIHLFLITKQDVIDLQFWKKI</sequence>
<dbReference type="PANTHER" id="PTHR30250:SF11">
    <property type="entry name" value="O-ANTIGEN TRANSPORTER-RELATED"/>
    <property type="match status" value="1"/>
</dbReference>
<evidence type="ECO:0000256" key="2">
    <source>
        <dbReference type="ARBA" id="ARBA00022475"/>
    </source>
</evidence>
<evidence type="ECO:0000313" key="7">
    <source>
        <dbReference type="EMBL" id="MFC4261442.1"/>
    </source>
</evidence>
<dbReference type="RefSeq" id="WP_379705791.1">
    <property type="nucleotide sequence ID" value="NZ_JBHSCZ010000001.1"/>
</dbReference>
<feature type="transmembrane region" description="Helical" evidence="6">
    <location>
        <begin position="12"/>
        <end position="32"/>
    </location>
</feature>
<comment type="caution">
    <text evidence="7">The sequence shown here is derived from an EMBL/GenBank/DDBJ whole genome shotgun (WGS) entry which is preliminary data.</text>
</comment>
<feature type="transmembrane region" description="Helical" evidence="6">
    <location>
        <begin position="323"/>
        <end position="344"/>
    </location>
</feature>
<evidence type="ECO:0008006" key="9">
    <source>
        <dbReference type="Google" id="ProtNLM"/>
    </source>
</evidence>
<organism evidence="7 8">
    <name type="scientific">Ferruginibacter yonginensis</name>
    <dbReference type="NCBI Taxonomy" id="1310416"/>
    <lineage>
        <taxon>Bacteria</taxon>
        <taxon>Pseudomonadati</taxon>
        <taxon>Bacteroidota</taxon>
        <taxon>Chitinophagia</taxon>
        <taxon>Chitinophagales</taxon>
        <taxon>Chitinophagaceae</taxon>
        <taxon>Ferruginibacter</taxon>
    </lineage>
</organism>
<keyword evidence="5 6" id="KW-0472">Membrane</keyword>
<evidence type="ECO:0000256" key="1">
    <source>
        <dbReference type="ARBA" id="ARBA00004651"/>
    </source>
</evidence>
<feature type="transmembrane region" description="Helical" evidence="6">
    <location>
        <begin position="285"/>
        <end position="303"/>
    </location>
</feature>
<keyword evidence="4 6" id="KW-1133">Transmembrane helix</keyword>
<comment type="subcellular location">
    <subcellularLocation>
        <location evidence="1">Cell membrane</location>
        <topology evidence="1">Multi-pass membrane protein</topology>
    </subcellularLocation>
</comment>
<reference evidence="8" key="1">
    <citation type="journal article" date="2019" name="Int. J. Syst. Evol. Microbiol.">
        <title>The Global Catalogue of Microorganisms (GCM) 10K type strain sequencing project: providing services to taxonomists for standard genome sequencing and annotation.</title>
        <authorList>
            <consortium name="The Broad Institute Genomics Platform"/>
            <consortium name="The Broad Institute Genome Sequencing Center for Infectious Disease"/>
            <person name="Wu L."/>
            <person name="Ma J."/>
        </authorList>
    </citation>
    <scope>NUCLEOTIDE SEQUENCE [LARGE SCALE GENOMIC DNA]</scope>
    <source>
        <strain evidence="8">CECT 8289</strain>
    </source>
</reference>
<feature type="transmembrane region" description="Helical" evidence="6">
    <location>
        <begin position="351"/>
        <end position="371"/>
    </location>
</feature>
<protein>
    <recommendedName>
        <fullName evidence="9">Membrane protein involved in the export of O-antigen and teichoic acid</fullName>
    </recommendedName>
</protein>
<evidence type="ECO:0000256" key="3">
    <source>
        <dbReference type="ARBA" id="ARBA00022692"/>
    </source>
</evidence>
<keyword evidence="8" id="KW-1185">Reference proteome</keyword>
<dbReference type="PANTHER" id="PTHR30250">
    <property type="entry name" value="PST FAMILY PREDICTED COLANIC ACID TRANSPORTER"/>
    <property type="match status" value="1"/>
</dbReference>
<gene>
    <name evidence="7" type="ORF">ACFOWM_01005</name>
</gene>
<evidence type="ECO:0000256" key="6">
    <source>
        <dbReference type="SAM" id="Phobius"/>
    </source>
</evidence>
<dbReference type="InterPro" id="IPR050833">
    <property type="entry name" value="Poly_Biosynth_Transport"/>
</dbReference>
<feature type="transmembrane region" description="Helical" evidence="6">
    <location>
        <begin position="253"/>
        <end position="273"/>
    </location>
</feature>
<feature type="transmembrane region" description="Helical" evidence="6">
    <location>
        <begin position="136"/>
        <end position="158"/>
    </location>
</feature>
<feature type="transmembrane region" description="Helical" evidence="6">
    <location>
        <begin position="210"/>
        <end position="228"/>
    </location>
</feature>
<evidence type="ECO:0000313" key="8">
    <source>
        <dbReference type="Proteomes" id="UP001595907"/>
    </source>
</evidence>
<keyword evidence="3 6" id="KW-0812">Transmembrane</keyword>
<dbReference type="EMBL" id="JBHSCZ010000001">
    <property type="protein sequence ID" value="MFC4261442.1"/>
    <property type="molecule type" value="Genomic_DNA"/>
</dbReference>
<name>A0ABV8QNX2_9BACT</name>
<evidence type="ECO:0000256" key="4">
    <source>
        <dbReference type="ARBA" id="ARBA00022989"/>
    </source>
</evidence>
<feature type="transmembrane region" description="Helical" evidence="6">
    <location>
        <begin position="75"/>
        <end position="99"/>
    </location>
</feature>
<dbReference type="Proteomes" id="UP001595907">
    <property type="component" value="Unassembled WGS sequence"/>
</dbReference>
<feature type="transmembrane region" description="Helical" evidence="6">
    <location>
        <begin position="105"/>
        <end position="124"/>
    </location>
</feature>
<accession>A0ABV8QNX2</accession>
<feature type="transmembrane region" description="Helical" evidence="6">
    <location>
        <begin position="377"/>
        <end position="396"/>
    </location>
</feature>
<keyword evidence="2" id="KW-1003">Cell membrane</keyword>
<evidence type="ECO:0000256" key="5">
    <source>
        <dbReference type="ARBA" id="ARBA00023136"/>
    </source>
</evidence>